<sequence length="287" mass="30325">MVTVIALSLDARARASAVPSTSARRRRRERHASARTAPRTSSRARASSNEPEDEGPGTLTIDDVLRASPAGYGATLGMALLVNRALSGTAPVADASSAQSRADVLGLVMAATLILTGFTWIALKPRAPNVVDLVGASIETPYVTERASAELREELAWTWDTARRATNCDVMAVFTSSGERVMQAGIGANALGNPEVLRADVTLGPICAAAATKGEPNYLANLILFPGRVEFESFFPVNTQAVCVRPIGDGAVLVIGSRTQRGLTPRDQRWFAAVAQKLDVALDRGLS</sequence>
<dbReference type="RefSeq" id="XP_003080640.1">
    <property type="nucleotide sequence ID" value="XM_003080592.1"/>
</dbReference>
<dbReference type="Proteomes" id="UP000195557">
    <property type="component" value="Unassembled WGS sequence"/>
</dbReference>
<dbReference type="InterPro" id="IPR044705">
    <property type="entry name" value="CCB4"/>
</dbReference>
<evidence type="ECO:0000313" key="4">
    <source>
        <dbReference type="EMBL" id="OUS46830.1"/>
    </source>
</evidence>
<name>Q013X1_OSTTA</name>
<protein>
    <recommendedName>
        <fullName evidence="6">Cofactor assembly of complex C subunit B</fullName>
    </recommendedName>
</protein>
<dbReference type="Pfam" id="PF11152">
    <property type="entry name" value="CCB2_CCB4"/>
    <property type="match status" value="1"/>
</dbReference>
<keyword evidence="5" id="KW-1185">Reference proteome</keyword>
<dbReference type="SUPFAM" id="SSF55781">
    <property type="entry name" value="GAF domain-like"/>
    <property type="match status" value="1"/>
</dbReference>
<evidence type="ECO:0000256" key="2">
    <source>
        <dbReference type="SAM" id="Phobius"/>
    </source>
</evidence>
<dbReference type="OMA" id="GIECERM"/>
<keyword evidence="2" id="KW-1133">Transmembrane helix</keyword>
<dbReference type="EMBL" id="KZ155780">
    <property type="protein sequence ID" value="OUS46830.1"/>
    <property type="molecule type" value="Genomic_DNA"/>
</dbReference>
<keyword evidence="2" id="KW-0472">Membrane</keyword>
<organism evidence="3 5">
    <name type="scientific">Ostreococcus tauri</name>
    <name type="common">Marine green alga</name>
    <dbReference type="NCBI Taxonomy" id="70448"/>
    <lineage>
        <taxon>Eukaryota</taxon>
        <taxon>Viridiplantae</taxon>
        <taxon>Chlorophyta</taxon>
        <taxon>Mamiellophyceae</taxon>
        <taxon>Mamiellales</taxon>
        <taxon>Bathycoccaceae</taxon>
        <taxon>Ostreococcus</taxon>
    </lineage>
</organism>
<keyword evidence="2" id="KW-0812">Transmembrane</keyword>
<evidence type="ECO:0000256" key="1">
    <source>
        <dbReference type="SAM" id="MobiDB-lite"/>
    </source>
</evidence>
<feature type="compositionally biased region" description="Low complexity" evidence="1">
    <location>
        <begin position="34"/>
        <end position="48"/>
    </location>
</feature>
<accession>A0A1Y5IB58</accession>
<dbReference type="EMBL" id="CAID01000008">
    <property type="protein sequence ID" value="CAL54808.1"/>
    <property type="molecule type" value="Genomic_DNA"/>
</dbReference>
<dbReference type="PANTHER" id="PTHR34943:SF2">
    <property type="entry name" value="PROTEIN COFACTOR ASSEMBLY OF COMPLEX C SUBUNIT B CCB4, CHLOROPLASTIC"/>
    <property type="match status" value="1"/>
</dbReference>
<dbReference type="KEGG" id="ota:OT_ostta08g00720"/>
<accession>Q013X1</accession>
<gene>
    <name evidence="4" type="ORF">BE221DRAFT_191308</name>
    <name evidence="3" type="ORF">OT_ostta08g00720</name>
</gene>
<dbReference type="GeneID" id="9833440"/>
<dbReference type="Proteomes" id="UP000009170">
    <property type="component" value="Unassembled WGS sequence"/>
</dbReference>
<accession>A0A454XL57</accession>
<evidence type="ECO:0000313" key="5">
    <source>
        <dbReference type="Proteomes" id="UP000009170"/>
    </source>
</evidence>
<reference evidence="3 5" key="1">
    <citation type="journal article" date="2006" name="Proc. Natl. Acad. Sci. U.S.A.">
        <title>Genome analysis of the smallest free-living eukaryote Ostreococcus tauri unveils many unique features.</title>
        <authorList>
            <person name="Derelle E."/>
            <person name="Ferraz C."/>
            <person name="Rombauts S."/>
            <person name="Rouze P."/>
            <person name="Worden A.Z."/>
            <person name="Robbens S."/>
            <person name="Partensky F."/>
            <person name="Degroeve S."/>
            <person name="Echeynie S."/>
            <person name="Cooke R."/>
            <person name="Saeys Y."/>
            <person name="Wuyts J."/>
            <person name="Jabbari K."/>
            <person name="Bowler C."/>
            <person name="Panaud O."/>
            <person name="Piegu B."/>
            <person name="Ball S.G."/>
            <person name="Ral J.-P."/>
            <person name="Bouget F.-Y."/>
            <person name="Piganeau G."/>
            <person name="De Baets B."/>
            <person name="Picard A."/>
            <person name="Delseny M."/>
            <person name="Demaille J."/>
            <person name="Van de Peer Y."/>
            <person name="Moreau H."/>
        </authorList>
    </citation>
    <scope>NUCLEOTIDE SEQUENCE [LARGE SCALE GENOMIC DNA]</scope>
    <source>
        <strain evidence="3 5">OTTH0595</strain>
    </source>
</reference>
<proteinExistence type="predicted"/>
<feature type="region of interest" description="Disordered" evidence="1">
    <location>
        <begin position="16"/>
        <end position="61"/>
    </location>
</feature>
<evidence type="ECO:0000313" key="3">
    <source>
        <dbReference type="EMBL" id="CAL54808.1"/>
    </source>
</evidence>
<dbReference type="STRING" id="70448.Q013X1"/>
<reference evidence="4" key="3">
    <citation type="submission" date="2017-04" db="EMBL/GenBank/DDBJ databases">
        <title>Population genomics of picophytoplankton unveils novel chromosome hypervariability.</title>
        <authorList>
            <consortium name="DOE Joint Genome Institute"/>
            <person name="Blanc-Mathieu R."/>
            <person name="Krasovec M."/>
            <person name="Hebrard M."/>
            <person name="Yau S."/>
            <person name="Desgranges E."/>
            <person name="Martin J."/>
            <person name="Schackwitz W."/>
            <person name="Kuo A."/>
            <person name="Salin G."/>
            <person name="Donnadieu C."/>
            <person name="Desdevises Y."/>
            <person name="Sanchez-Ferandin S."/>
            <person name="Moreau H."/>
            <person name="Rivals E."/>
            <person name="Grigoriev I.V."/>
            <person name="Grimsley N."/>
            <person name="Eyre-Walker A."/>
            <person name="Piganeau G."/>
        </authorList>
    </citation>
    <scope>NUCLEOTIDE SEQUENCE [LARGE SCALE GENOMIC DNA]</scope>
    <source>
        <strain evidence="4">RCC 1115</strain>
    </source>
</reference>
<dbReference type="AlphaFoldDB" id="Q013X1"/>
<feature type="transmembrane region" description="Helical" evidence="2">
    <location>
        <begin position="104"/>
        <end position="123"/>
    </location>
</feature>
<evidence type="ECO:0008006" key="6">
    <source>
        <dbReference type="Google" id="ProtNLM"/>
    </source>
</evidence>
<dbReference type="PANTHER" id="PTHR34943">
    <property type="match status" value="1"/>
</dbReference>
<dbReference type="InterPro" id="IPR021325">
    <property type="entry name" value="CCB2/CCB4"/>
</dbReference>
<reference evidence="3" key="2">
    <citation type="journal article" date="2014" name="BMC Genomics">
        <title>An improved genome of the model marine alga Ostreococcus tauri unfolds by assessing Illumina de novo assemblies.</title>
        <authorList>
            <person name="Blanc-Mathieu R."/>
            <person name="Verhelst B."/>
            <person name="Derelle E."/>
            <person name="Rombauts S."/>
            <person name="Bouget F.Y."/>
            <person name="Carre I."/>
            <person name="Chateau A."/>
            <person name="Eyre-Walker A."/>
            <person name="Grimsley N."/>
            <person name="Moreau H."/>
            <person name="Piegu B."/>
            <person name="Rivals E."/>
            <person name="Schackwitz W."/>
            <person name="Van de Peer Y."/>
            <person name="Piganeau G."/>
        </authorList>
    </citation>
    <scope>NUCLEOTIDE SEQUENCE</scope>
    <source>
        <strain evidence="3">RCC4221</strain>
    </source>
</reference>
<dbReference type="GO" id="GO:0009507">
    <property type="term" value="C:chloroplast"/>
    <property type="evidence" value="ECO:0007669"/>
    <property type="project" value="TreeGrafter"/>
</dbReference>
<dbReference type="InParanoid" id="Q013X1"/>
<dbReference type="GO" id="GO:0010190">
    <property type="term" value="P:cytochrome b6f complex assembly"/>
    <property type="evidence" value="ECO:0007669"/>
    <property type="project" value="TreeGrafter"/>
</dbReference>
<dbReference type="FunCoup" id="Q013X1">
    <property type="interactions" value="498"/>
</dbReference>
<dbReference type="OrthoDB" id="439612at2759"/>